<evidence type="ECO:0000256" key="2">
    <source>
        <dbReference type="ARBA" id="ARBA00023239"/>
    </source>
</evidence>
<dbReference type="Pfam" id="PF06330">
    <property type="entry name" value="TRI5"/>
    <property type="match status" value="1"/>
</dbReference>
<dbReference type="RefSeq" id="XP_041296423.1">
    <property type="nucleotide sequence ID" value="XM_041432361.1"/>
</dbReference>
<organism evidence="3 4">
    <name type="scientific">Suillus discolor</name>
    <dbReference type="NCBI Taxonomy" id="1912936"/>
    <lineage>
        <taxon>Eukaryota</taxon>
        <taxon>Fungi</taxon>
        <taxon>Dikarya</taxon>
        <taxon>Basidiomycota</taxon>
        <taxon>Agaricomycotina</taxon>
        <taxon>Agaricomycetes</taxon>
        <taxon>Agaricomycetidae</taxon>
        <taxon>Boletales</taxon>
        <taxon>Suillineae</taxon>
        <taxon>Suillaceae</taxon>
        <taxon>Suillus</taxon>
    </lineage>
</organism>
<reference evidence="3" key="1">
    <citation type="journal article" date="2020" name="New Phytol.">
        <title>Comparative genomics reveals dynamic genome evolution in host specialist ectomycorrhizal fungi.</title>
        <authorList>
            <person name="Lofgren L.A."/>
            <person name="Nguyen N.H."/>
            <person name="Vilgalys R."/>
            <person name="Ruytinx J."/>
            <person name="Liao H.L."/>
            <person name="Branco S."/>
            <person name="Kuo A."/>
            <person name="LaButti K."/>
            <person name="Lipzen A."/>
            <person name="Andreopoulos W."/>
            <person name="Pangilinan J."/>
            <person name="Riley R."/>
            <person name="Hundley H."/>
            <person name="Na H."/>
            <person name="Barry K."/>
            <person name="Grigoriev I.V."/>
            <person name="Stajich J.E."/>
            <person name="Kennedy P.G."/>
        </authorList>
    </citation>
    <scope>NUCLEOTIDE SEQUENCE</scope>
    <source>
        <strain evidence="3">FC423</strain>
    </source>
</reference>
<dbReference type="InterPro" id="IPR008949">
    <property type="entry name" value="Isoprenoid_synthase_dom_sf"/>
</dbReference>
<name>A0A9P7JX13_9AGAM</name>
<comment type="similarity">
    <text evidence="1">Belongs to the trichodiene synthase family.</text>
</comment>
<dbReference type="SUPFAM" id="SSF48576">
    <property type="entry name" value="Terpenoid synthases"/>
    <property type="match status" value="1"/>
</dbReference>
<gene>
    <name evidence="3" type="ORF">F5147DRAFT_607532</name>
</gene>
<protein>
    <submittedName>
        <fullName evidence="3">Isoprenoid synthase domain-containing protein</fullName>
    </submittedName>
</protein>
<dbReference type="EMBL" id="JABBWM010000010">
    <property type="protein sequence ID" value="KAG2114310.1"/>
    <property type="molecule type" value="Genomic_DNA"/>
</dbReference>
<dbReference type="GeneID" id="64694620"/>
<dbReference type="AlphaFoldDB" id="A0A9P7JX13"/>
<evidence type="ECO:0000313" key="3">
    <source>
        <dbReference type="EMBL" id="KAG2114310.1"/>
    </source>
</evidence>
<proteinExistence type="inferred from homology"/>
<keyword evidence="4" id="KW-1185">Reference proteome</keyword>
<dbReference type="OrthoDB" id="2998174at2759"/>
<dbReference type="GO" id="GO:0016838">
    <property type="term" value="F:carbon-oxygen lyase activity, acting on phosphates"/>
    <property type="evidence" value="ECO:0007669"/>
    <property type="project" value="InterPro"/>
</dbReference>
<dbReference type="Gene3D" id="1.10.600.10">
    <property type="entry name" value="Farnesyl Diphosphate Synthase"/>
    <property type="match status" value="1"/>
</dbReference>
<evidence type="ECO:0000256" key="1">
    <source>
        <dbReference type="ARBA" id="ARBA00007946"/>
    </source>
</evidence>
<dbReference type="InterPro" id="IPR024652">
    <property type="entry name" value="Trichodiene_synth"/>
</dbReference>
<evidence type="ECO:0000313" key="4">
    <source>
        <dbReference type="Proteomes" id="UP000823399"/>
    </source>
</evidence>
<accession>A0A9P7JX13</accession>
<keyword evidence="2" id="KW-0456">Lyase</keyword>
<dbReference type="Proteomes" id="UP000823399">
    <property type="component" value="Unassembled WGS sequence"/>
</dbReference>
<comment type="caution">
    <text evidence="3">The sequence shown here is derived from an EMBL/GenBank/DDBJ whole genome shotgun (WGS) entry which is preliminary data.</text>
</comment>
<sequence length="230" mass="26576">MWMCLFTAIATRIDDKVVRGEDMMDVYHFNERFVSCQPQGDPILNALDVILREITCLYSPLVSNFITAYTLNFMSFNCLDSETKDMQISLKAPLYPEYSRVLSGMPDTYGFFAFPSMLPIREYIQCMPDLRIVINHTNDILSYYKEEMEGDNTNYLSLMAASRTSTLKQDALLELIEKTVQAHHNILEYLRPGSEACDAYVSFFEGYVKFHVALKRYKLKDIMTEMSSSD</sequence>